<dbReference type="PANTHER" id="PTHR24324">
    <property type="entry name" value="HOMEOBOX PROTEIN HHEX"/>
    <property type="match status" value="1"/>
</dbReference>
<evidence type="ECO:0000256" key="3">
    <source>
        <dbReference type="ARBA" id="ARBA00023155"/>
    </source>
</evidence>
<evidence type="ECO:0000256" key="1">
    <source>
        <dbReference type="ARBA" id="ARBA00004123"/>
    </source>
</evidence>
<keyword evidence="3 5" id="KW-0371">Homeobox</keyword>
<feature type="region of interest" description="Disordered" evidence="7">
    <location>
        <begin position="137"/>
        <end position="175"/>
    </location>
</feature>
<evidence type="ECO:0000313" key="10">
    <source>
        <dbReference type="Proteomes" id="UP001145021"/>
    </source>
</evidence>
<organism evidence="9 10">
    <name type="scientific">Coemansia asiatica</name>
    <dbReference type="NCBI Taxonomy" id="1052880"/>
    <lineage>
        <taxon>Eukaryota</taxon>
        <taxon>Fungi</taxon>
        <taxon>Fungi incertae sedis</taxon>
        <taxon>Zoopagomycota</taxon>
        <taxon>Kickxellomycotina</taxon>
        <taxon>Kickxellomycetes</taxon>
        <taxon>Kickxellales</taxon>
        <taxon>Kickxellaceae</taxon>
        <taxon>Coemansia</taxon>
    </lineage>
</organism>
<evidence type="ECO:0000259" key="8">
    <source>
        <dbReference type="PROSITE" id="PS50071"/>
    </source>
</evidence>
<dbReference type="InterPro" id="IPR051000">
    <property type="entry name" value="Homeobox_DNA-bind_prot"/>
</dbReference>
<feature type="domain" description="Homeobox" evidence="8">
    <location>
        <begin position="168"/>
        <end position="228"/>
    </location>
</feature>
<dbReference type="PANTHER" id="PTHR24324:SF5">
    <property type="entry name" value="HEMATOPOIETICALLY-EXPRESSED HOMEOBOX PROTEIN HHEX"/>
    <property type="match status" value="1"/>
</dbReference>
<feature type="compositionally biased region" description="Low complexity" evidence="7">
    <location>
        <begin position="461"/>
        <end position="475"/>
    </location>
</feature>
<dbReference type="GO" id="GO:0030154">
    <property type="term" value="P:cell differentiation"/>
    <property type="evidence" value="ECO:0007669"/>
    <property type="project" value="TreeGrafter"/>
</dbReference>
<reference evidence="9" key="1">
    <citation type="submission" date="2022-07" db="EMBL/GenBank/DDBJ databases">
        <title>Phylogenomic reconstructions and comparative analyses of Kickxellomycotina fungi.</title>
        <authorList>
            <person name="Reynolds N.K."/>
            <person name="Stajich J.E."/>
            <person name="Barry K."/>
            <person name="Grigoriev I.V."/>
            <person name="Crous P."/>
            <person name="Smith M.E."/>
        </authorList>
    </citation>
    <scope>NUCLEOTIDE SEQUENCE</scope>
    <source>
        <strain evidence="9">NBRC 105413</strain>
    </source>
</reference>
<dbReference type="SMART" id="SM00389">
    <property type="entry name" value="HOX"/>
    <property type="match status" value="1"/>
</dbReference>
<dbReference type="InterPro" id="IPR001356">
    <property type="entry name" value="HD"/>
</dbReference>
<dbReference type="GO" id="GO:0005634">
    <property type="term" value="C:nucleus"/>
    <property type="evidence" value="ECO:0007669"/>
    <property type="project" value="UniProtKB-SubCell"/>
</dbReference>
<gene>
    <name evidence="9" type="ORF">LPJ64_002091</name>
</gene>
<dbReference type="GO" id="GO:0006357">
    <property type="term" value="P:regulation of transcription by RNA polymerase II"/>
    <property type="evidence" value="ECO:0007669"/>
    <property type="project" value="TreeGrafter"/>
</dbReference>
<dbReference type="AlphaFoldDB" id="A0A9W7XPD7"/>
<proteinExistence type="predicted"/>
<sequence length="871" mass="93529">MDSFPPQLFSDLLWQSSQSPQRQQSSQLDQLAQALQLGQRQLLASDQHSRVDNLGIASDVFTDSSISPRVAASRTGEVSNPASKAFSHFLPVSASMMPSAAESSRSEQNQMSSPELMISIPKSTDMHSSFFEGTCERQPLSAMDMDDSDSGAHRGYYEGSQSPNLNCDPSNKKRHRLRPDQTRRLMEVFQKTTKPDSDMRKILGKQLDMTPRTVQIWFQNRRAKIKRESSAASALRGPGFFDAPGYPNRGRLTYDRPFMGRRPTGRVASEGFEHLRNIRGFGEPYLRPDPARGLPLQSPSQVSIPVDIPMHIQFHEMRTDRAQPFGQSSAMGIPATPERCNTISAFVPRNVDISPSSLDHMLGSVIQAGVHEHMGFSPTSHAFPTSPRGPVTNNRMPSLGNRDSMALQLQHPQQAHDAWPGPANVFSPGGGTNPHAQCSGRFDSNGDRGFGLENTAVGAQSSPKPKSDSSLPLALSTDVPSAGALLESRRRHLQDLMIINQTHAARNMRAISLATGHTGILSGPSETNDAACRPLLFSELAHTPTYVSELLTASSSCSFGGFDAASASASASAPSASTAAVASVSAPLSYSSGSAAQPMQGYIASNTTADKSNSKSNSNSGYNHGTYSNEHLIKHEGPRVHFETPAAASEFSDFNFESKPSSAAGQNKGGSFEKADEQQYQILGDLLFQYNAFDLLSDSENLYAGSEATSSKDGEYSHQPGFFKGSFNDANLIPDSISSALFSANESAPISAVSATSANAANASSACVQEQMPKDEAVSDERPDVSNVAGSHLQDSRSFHVVSVSPSTMPVELSSVESANSGSAACRSPISELNSNQLKQSNASFVSVAPTDYSGQRDLTIEQMGYSSMRF</sequence>
<feature type="compositionally biased region" description="Polar residues" evidence="7">
    <location>
        <begin position="159"/>
        <end position="169"/>
    </location>
</feature>
<dbReference type="Proteomes" id="UP001145021">
    <property type="component" value="Unassembled WGS sequence"/>
</dbReference>
<protein>
    <recommendedName>
        <fullName evidence="8">Homeobox domain-containing protein</fullName>
    </recommendedName>
</protein>
<evidence type="ECO:0000256" key="6">
    <source>
        <dbReference type="RuleBase" id="RU000682"/>
    </source>
</evidence>
<feature type="region of interest" description="Disordered" evidence="7">
    <location>
        <begin position="379"/>
        <end position="475"/>
    </location>
</feature>
<keyword evidence="10" id="KW-1185">Reference proteome</keyword>
<dbReference type="CDD" id="cd00086">
    <property type="entry name" value="homeodomain"/>
    <property type="match status" value="1"/>
</dbReference>
<keyword evidence="2 5" id="KW-0238">DNA-binding</keyword>
<dbReference type="InterPro" id="IPR009057">
    <property type="entry name" value="Homeodomain-like_sf"/>
</dbReference>
<dbReference type="Pfam" id="PF00046">
    <property type="entry name" value="Homeodomain"/>
    <property type="match status" value="1"/>
</dbReference>
<evidence type="ECO:0000256" key="7">
    <source>
        <dbReference type="SAM" id="MobiDB-lite"/>
    </source>
</evidence>
<dbReference type="SUPFAM" id="SSF46689">
    <property type="entry name" value="Homeodomain-like"/>
    <property type="match status" value="1"/>
</dbReference>
<evidence type="ECO:0000256" key="2">
    <source>
        <dbReference type="ARBA" id="ARBA00023125"/>
    </source>
</evidence>
<evidence type="ECO:0000256" key="4">
    <source>
        <dbReference type="ARBA" id="ARBA00023242"/>
    </source>
</evidence>
<feature type="DNA-binding region" description="Homeobox" evidence="5">
    <location>
        <begin position="170"/>
        <end position="229"/>
    </location>
</feature>
<comment type="caution">
    <text evidence="9">The sequence shown here is derived from an EMBL/GenBank/DDBJ whole genome shotgun (WGS) entry which is preliminary data.</text>
</comment>
<evidence type="ECO:0000256" key="5">
    <source>
        <dbReference type="PROSITE-ProRule" id="PRU00108"/>
    </source>
</evidence>
<feature type="region of interest" description="Disordered" evidence="7">
    <location>
        <begin position="606"/>
        <end position="629"/>
    </location>
</feature>
<comment type="subcellular location">
    <subcellularLocation>
        <location evidence="1 5 6">Nucleus</location>
    </subcellularLocation>
</comment>
<keyword evidence="4 5" id="KW-0539">Nucleus</keyword>
<dbReference type="EMBL" id="JANBOH010000061">
    <property type="protein sequence ID" value="KAJ1646446.1"/>
    <property type="molecule type" value="Genomic_DNA"/>
</dbReference>
<dbReference type="GO" id="GO:0000978">
    <property type="term" value="F:RNA polymerase II cis-regulatory region sequence-specific DNA binding"/>
    <property type="evidence" value="ECO:0007669"/>
    <property type="project" value="TreeGrafter"/>
</dbReference>
<evidence type="ECO:0000313" key="9">
    <source>
        <dbReference type="EMBL" id="KAJ1646446.1"/>
    </source>
</evidence>
<name>A0A9W7XPD7_9FUNG</name>
<dbReference type="Gene3D" id="1.10.10.60">
    <property type="entry name" value="Homeodomain-like"/>
    <property type="match status" value="1"/>
</dbReference>
<dbReference type="PROSITE" id="PS50071">
    <property type="entry name" value="HOMEOBOX_2"/>
    <property type="match status" value="1"/>
</dbReference>
<accession>A0A9W7XPD7</accession>